<feature type="binding site" evidence="9">
    <location>
        <position position="240"/>
    </location>
    <ligand>
        <name>[4Fe-4S] cluster</name>
        <dbReference type="ChEBI" id="CHEBI:49883"/>
        <label>2</label>
    </ligand>
</feature>
<accession>A0ABR7MDQ7</accession>
<evidence type="ECO:0000259" key="10">
    <source>
        <dbReference type="PROSITE" id="PS51379"/>
    </source>
</evidence>
<comment type="similarity">
    <text evidence="9">Belongs to the QueG family.</text>
</comment>
<dbReference type="EMBL" id="MBUA01000031">
    <property type="protein sequence ID" value="MBC6493091.1"/>
    <property type="molecule type" value="Genomic_DNA"/>
</dbReference>
<evidence type="ECO:0000256" key="6">
    <source>
        <dbReference type="ARBA" id="ARBA00023002"/>
    </source>
</evidence>
<reference evidence="11 12" key="1">
    <citation type="submission" date="2016-07" db="EMBL/GenBank/DDBJ databases">
        <title>Genome analysis of Flavihumibacter stibioxidans YS-17.</title>
        <authorList>
            <person name="Shi K."/>
            <person name="Han Y."/>
            <person name="Wang G."/>
        </authorList>
    </citation>
    <scope>NUCLEOTIDE SEQUENCE [LARGE SCALE GENOMIC DNA]</scope>
    <source>
        <strain evidence="11 12">YS-17</strain>
    </source>
</reference>
<dbReference type="InterPro" id="IPR013542">
    <property type="entry name" value="QueG_DUF1730"/>
</dbReference>
<comment type="catalytic activity">
    <reaction evidence="9">
        <text>epoxyqueuosine(34) in tRNA + AH2 = queuosine(34) in tRNA + A + H2O</text>
        <dbReference type="Rhea" id="RHEA:32159"/>
        <dbReference type="Rhea" id="RHEA-COMP:18571"/>
        <dbReference type="Rhea" id="RHEA-COMP:18582"/>
        <dbReference type="ChEBI" id="CHEBI:13193"/>
        <dbReference type="ChEBI" id="CHEBI:15377"/>
        <dbReference type="ChEBI" id="CHEBI:17499"/>
        <dbReference type="ChEBI" id="CHEBI:194431"/>
        <dbReference type="ChEBI" id="CHEBI:194443"/>
        <dbReference type="EC" id="1.17.99.6"/>
    </reaction>
</comment>
<keyword evidence="3 9" id="KW-0819">tRNA processing</keyword>
<dbReference type="PROSITE" id="PS51379">
    <property type="entry name" value="4FE4S_FER_2"/>
    <property type="match status" value="1"/>
</dbReference>
<proteinExistence type="inferred from homology"/>
<comment type="pathway">
    <text evidence="9">tRNA modification; tRNA-queuosine biosynthesis.</text>
</comment>
<feature type="binding site" evidence="9">
    <location>
        <begin position="240"/>
        <end position="241"/>
    </location>
    <ligand>
        <name>cob(II)alamin</name>
        <dbReference type="ChEBI" id="CHEBI:16304"/>
    </ligand>
</feature>
<evidence type="ECO:0000256" key="2">
    <source>
        <dbReference type="ARBA" id="ARBA00022490"/>
    </source>
</evidence>
<dbReference type="Pfam" id="PF13484">
    <property type="entry name" value="Fer4_16"/>
    <property type="match status" value="1"/>
</dbReference>
<feature type="binding site" evidence="9">
    <location>
        <position position="247"/>
    </location>
    <ligand>
        <name>[4Fe-4S] cluster</name>
        <dbReference type="ChEBI" id="CHEBI:49883"/>
        <label>1</label>
    </ligand>
</feature>
<comment type="cofactor">
    <cofactor evidence="9">
        <name>cob(II)alamin</name>
        <dbReference type="ChEBI" id="CHEBI:16304"/>
    </cofactor>
</comment>
<feature type="binding site" evidence="9">
    <location>
        <position position="214"/>
    </location>
    <ligand>
        <name>cob(II)alamin</name>
        <dbReference type="ChEBI" id="CHEBI:16304"/>
    </ligand>
</feature>
<dbReference type="Proteomes" id="UP000765802">
    <property type="component" value="Unassembled WGS sequence"/>
</dbReference>
<protein>
    <recommendedName>
        <fullName evidence="9">Epoxyqueuosine reductase</fullName>
        <ecNumber evidence="9">1.17.99.6</ecNumber>
    </recommendedName>
    <alternativeName>
        <fullName evidence="9">Queuosine biosynthesis protein QueG</fullName>
    </alternativeName>
</protein>
<evidence type="ECO:0000256" key="3">
    <source>
        <dbReference type="ARBA" id="ARBA00022694"/>
    </source>
</evidence>
<dbReference type="PANTHER" id="PTHR30002:SF4">
    <property type="entry name" value="EPOXYQUEUOSINE REDUCTASE"/>
    <property type="match status" value="1"/>
</dbReference>
<comment type="subcellular location">
    <subcellularLocation>
        <location evidence="9">Cytoplasm</location>
    </subcellularLocation>
</comment>
<feature type="binding site" evidence="9">
    <location>
        <position position="189"/>
    </location>
    <ligand>
        <name>[4Fe-4S] cluster</name>
        <dbReference type="ChEBI" id="CHEBI:49883"/>
        <label>1</label>
    </ligand>
</feature>
<comment type="caution">
    <text evidence="9">Lacks conserved residue(s) required for the propagation of feature annotation.</text>
</comment>
<dbReference type="Pfam" id="PF08331">
    <property type="entry name" value="QueG_DUF1730"/>
    <property type="match status" value="1"/>
</dbReference>
<feature type="binding site" evidence="9">
    <location>
        <position position="212"/>
    </location>
    <ligand>
        <name>[4Fe-4S] cluster</name>
        <dbReference type="ChEBI" id="CHEBI:49883"/>
        <label>2</label>
    </ligand>
</feature>
<dbReference type="InterPro" id="IPR017900">
    <property type="entry name" value="4Fe4S_Fe_S_CS"/>
</dbReference>
<feature type="binding site" evidence="9">
    <location>
        <position position="243"/>
    </location>
    <ligand>
        <name>[4Fe-4S] cluster</name>
        <dbReference type="ChEBI" id="CHEBI:49883"/>
        <label>2</label>
    </ligand>
</feature>
<comment type="cofactor">
    <cofactor evidence="9">
        <name>[4Fe-4S] cluster</name>
        <dbReference type="ChEBI" id="CHEBI:49883"/>
    </cofactor>
    <text evidence="9">Binds 2 [4Fe-4S] clusters per monomer.</text>
</comment>
<dbReference type="RefSeq" id="WP_222840234.1">
    <property type="nucleotide sequence ID" value="NZ_JBHULF010000006.1"/>
</dbReference>
<dbReference type="EC" id="1.17.99.6" evidence="9"/>
<evidence type="ECO:0000256" key="4">
    <source>
        <dbReference type="ARBA" id="ARBA00022723"/>
    </source>
</evidence>
<dbReference type="NCBIfam" id="TIGR00276">
    <property type="entry name" value="tRNA epoxyqueuosine(34) reductase QueG"/>
    <property type="match status" value="1"/>
</dbReference>
<feature type="binding site" evidence="9">
    <location>
        <position position="155"/>
    </location>
    <ligand>
        <name>cob(II)alamin</name>
        <dbReference type="ChEBI" id="CHEBI:16304"/>
    </ligand>
</feature>
<keyword evidence="1 9" id="KW-0004">4Fe-4S</keyword>
<dbReference type="PROSITE" id="PS00198">
    <property type="entry name" value="4FE4S_FER_1"/>
    <property type="match status" value="1"/>
</dbReference>
<dbReference type="InterPro" id="IPR017896">
    <property type="entry name" value="4Fe4S_Fe-S-bd"/>
</dbReference>
<feature type="binding site" evidence="9">
    <location>
        <position position="221"/>
    </location>
    <ligand>
        <name>tRNA</name>
        <dbReference type="ChEBI" id="CHEBI:17843"/>
    </ligand>
</feature>
<evidence type="ECO:0000256" key="8">
    <source>
        <dbReference type="ARBA" id="ARBA00023014"/>
    </source>
</evidence>
<evidence type="ECO:0000256" key="9">
    <source>
        <dbReference type="HAMAP-Rule" id="MF_00916"/>
    </source>
</evidence>
<keyword evidence="2 9" id="KW-0963">Cytoplasm</keyword>
<feature type="binding site" evidence="9">
    <location>
        <position position="192"/>
    </location>
    <ligand>
        <name>[4Fe-4S] cluster</name>
        <dbReference type="ChEBI" id="CHEBI:49883"/>
        <label>1</label>
    </ligand>
</feature>
<evidence type="ECO:0000256" key="7">
    <source>
        <dbReference type="ARBA" id="ARBA00023004"/>
    </source>
</evidence>
<organism evidence="11 12">
    <name type="scientific">Flavihumibacter stibioxidans</name>
    <dbReference type="NCBI Taxonomy" id="1834163"/>
    <lineage>
        <taxon>Bacteria</taxon>
        <taxon>Pseudomonadati</taxon>
        <taxon>Bacteroidota</taxon>
        <taxon>Chitinophagia</taxon>
        <taxon>Chitinophagales</taxon>
        <taxon>Chitinophagaceae</taxon>
        <taxon>Flavihumibacter</taxon>
    </lineage>
</organism>
<keyword evidence="12" id="KW-1185">Reference proteome</keyword>
<feature type="binding site" evidence="9">
    <location>
        <position position="186"/>
    </location>
    <ligand>
        <name>[4Fe-4S] cluster</name>
        <dbReference type="ChEBI" id="CHEBI:49883"/>
        <label>1</label>
    </ligand>
</feature>
<gene>
    <name evidence="9" type="primary">queG</name>
    <name evidence="11" type="ORF">BC349_18705</name>
</gene>
<comment type="caution">
    <text evidence="11">The sequence shown here is derived from an EMBL/GenBank/DDBJ whole genome shotgun (WGS) entry which is preliminary data.</text>
</comment>
<feature type="binding site" evidence="9">
    <location>
        <position position="166"/>
    </location>
    <ligand>
        <name>cob(II)alamin</name>
        <dbReference type="ChEBI" id="CHEBI:16304"/>
    </ligand>
</feature>
<dbReference type="HAMAP" id="MF_00916">
    <property type="entry name" value="QueG"/>
    <property type="match status" value="1"/>
</dbReference>
<feature type="active site" description="Proton donor" evidence="9">
    <location>
        <position position="131"/>
    </location>
</feature>
<keyword evidence="9" id="KW-0846">Cobalamin</keyword>
<feature type="binding site" evidence="9">
    <location>
        <position position="60"/>
    </location>
    <ligand>
        <name>cob(II)alamin</name>
        <dbReference type="ChEBI" id="CHEBI:16304"/>
    </ligand>
</feature>
<feature type="binding site" evidence="9">
    <location>
        <position position="196"/>
    </location>
    <ligand>
        <name>[4Fe-4S] cluster</name>
        <dbReference type="ChEBI" id="CHEBI:49883"/>
        <label>2</label>
    </ligand>
</feature>
<feature type="binding site" evidence="9">
    <location>
        <position position="152"/>
    </location>
    <ligand>
        <name>cob(II)alamin</name>
        <dbReference type="ChEBI" id="CHEBI:16304"/>
    </ligand>
</feature>
<comment type="subunit">
    <text evidence="9">Monomer.</text>
</comment>
<keyword evidence="8 9" id="KW-0411">Iron-sulfur</keyword>
<evidence type="ECO:0000256" key="1">
    <source>
        <dbReference type="ARBA" id="ARBA00022485"/>
    </source>
</evidence>
<feature type="binding site" evidence="9">
    <location>
        <position position="131"/>
    </location>
    <ligand>
        <name>cob(II)alamin</name>
        <dbReference type="ChEBI" id="CHEBI:16304"/>
    </ligand>
</feature>
<keyword evidence="6 9" id="KW-0560">Oxidoreductase</keyword>
<dbReference type="SUPFAM" id="SSF54862">
    <property type="entry name" value="4Fe-4S ferredoxins"/>
    <property type="match status" value="1"/>
</dbReference>
<keyword evidence="9" id="KW-0170">Cobalt</keyword>
<keyword evidence="5 9" id="KW-0671">Queuosine biosynthesis</keyword>
<dbReference type="PANTHER" id="PTHR30002">
    <property type="entry name" value="EPOXYQUEUOSINE REDUCTASE"/>
    <property type="match status" value="1"/>
</dbReference>
<keyword evidence="7 9" id="KW-0408">Iron</keyword>
<comment type="function">
    <text evidence="9">Catalyzes the conversion of epoxyqueuosine (oQ) to queuosine (Q), which is a hypermodified base found in the wobble positions of tRNA(Asp), tRNA(Asn), tRNA(His) and tRNA(Tyr).</text>
</comment>
<feature type="domain" description="4Fe-4S ferredoxin-type" evidence="10">
    <location>
        <begin position="177"/>
        <end position="206"/>
    </location>
</feature>
<sequence>MTEIQNLSERIKSLAAELGFFHCGIAKAKRLDEDAVRLENWLNKNYHGSMSYMANHFDLRVDPMKLVPGAKSVITLLMNYYPDTRQQNDVPQISKYAYGSDYHEVIRTKLNELLFRVREIAGNVNGRGFVDSAPVLERAWARESGLGWIGKNGNLIHKGAGSFFFIATLITDLDLQHDTAFAGDYCGTCRKCIDACPTDAILENKTINGSQCISYFTIELKEMLIPGNMQGKFGDWLFGCDVCQDVCPWNRFSKPHSEAAFKPIPGLLNMSSGDWEALGEEQFRKLFRYSPLKRSKYQGILRNLRFIQTTGPSSP</sequence>
<evidence type="ECO:0000313" key="12">
    <source>
        <dbReference type="Proteomes" id="UP000765802"/>
    </source>
</evidence>
<name>A0ABR7MDQ7_9BACT</name>
<dbReference type="Gene3D" id="3.30.70.20">
    <property type="match status" value="1"/>
</dbReference>
<evidence type="ECO:0000313" key="11">
    <source>
        <dbReference type="EMBL" id="MBC6493091.1"/>
    </source>
</evidence>
<dbReference type="InterPro" id="IPR004453">
    <property type="entry name" value="QueG"/>
</dbReference>
<keyword evidence="4 9" id="KW-0479">Metal-binding</keyword>
<evidence type="ECO:0000256" key="5">
    <source>
        <dbReference type="ARBA" id="ARBA00022785"/>
    </source>
</evidence>